<evidence type="ECO:0000313" key="2">
    <source>
        <dbReference type="Proteomes" id="UP001162131"/>
    </source>
</evidence>
<accession>A0AAU9JFN2</accession>
<dbReference type="AlphaFoldDB" id="A0AAU9JFN2"/>
<sequence>MKLLNPSSIKSKVAKVFYSSECLRRKKSFDQKFLKRLPLLTEESWNHERHTYSPTKYQTARSLIKVSSGLLI</sequence>
<proteinExistence type="predicted"/>
<evidence type="ECO:0000313" key="1">
    <source>
        <dbReference type="EMBL" id="CAG9324456.1"/>
    </source>
</evidence>
<dbReference type="EMBL" id="CAJZBQ010000036">
    <property type="protein sequence ID" value="CAG9324456.1"/>
    <property type="molecule type" value="Genomic_DNA"/>
</dbReference>
<protein>
    <submittedName>
        <fullName evidence="1">Uncharacterized protein</fullName>
    </submittedName>
</protein>
<organism evidence="1 2">
    <name type="scientific">Blepharisma stoltei</name>
    <dbReference type="NCBI Taxonomy" id="1481888"/>
    <lineage>
        <taxon>Eukaryota</taxon>
        <taxon>Sar</taxon>
        <taxon>Alveolata</taxon>
        <taxon>Ciliophora</taxon>
        <taxon>Postciliodesmatophora</taxon>
        <taxon>Heterotrichea</taxon>
        <taxon>Heterotrichida</taxon>
        <taxon>Blepharismidae</taxon>
        <taxon>Blepharisma</taxon>
    </lineage>
</organism>
<gene>
    <name evidence="1" type="ORF">BSTOLATCC_MIC36246</name>
</gene>
<keyword evidence="2" id="KW-1185">Reference proteome</keyword>
<reference evidence="1" key="1">
    <citation type="submission" date="2021-09" db="EMBL/GenBank/DDBJ databases">
        <authorList>
            <consortium name="AG Swart"/>
            <person name="Singh M."/>
            <person name="Singh A."/>
            <person name="Seah K."/>
            <person name="Emmerich C."/>
        </authorList>
    </citation>
    <scope>NUCLEOTIDE SEQUENCE</scope>
    <source>
        <strain evidence="1">ATCC30299</strain>
    </source>
</reference>
<comment type="caution">
    <text evidence="1">The sequence shown here is derived from an EMBL/GenBank/DDBJ whole genome shotgun (WGS) entry which is preliminary data.</text>
</comment>
<name>A0AAU9JFN2_9CILI</name>
<dbReference type="Proteomes" id="UP001162131">
    <property type="component" value="Unassembled WGS sequence"/>
</dbReference>